<dbReference type="STRING" id="407821.A0A087UAC9"/>
<comment type="subcellular location">
    <subcellularLocation>
        <location evidence="1">Secreted</location>
    </subcellularLocation>
</comment>
<gene>
    <name evidence="5" type="ORF">X975_12694</name>
</gene>
<organism evidence="5 6">
    <name type="scientific">Stegodyphus mimosarum</name>
    <name type="common">African social velvet spider</name>
    <dbReference type="NCBI Taxonomy" id="407821"/>
    <lineage>
        <taxon>Eukaryota</taxon>
        <taxon>Metazoa</taxon>
        <taxon>Ecdysozoa</taxon>
        <taxon>Arthropoda</taxon>
        <taxon>Chelicerata</taxon>
        <taxon>Arachnida</taxon>
        <taxon>Araneae</taxon>
        <taxon>Araneomorphae</taxon>
        <taxon>Entelegynae</taxon>
        <taxon>Eresoidea</taxon>
        <taxon>Eresidae</taxon>
        <taxon>Stegodyphus</taxon>
    </lineage>
</organism>
<evidence type="ECO:0000256" key="1">
    <source>
        <dbReference type="ARBA" id="ARBA00004613"/>
    </source>
</evidence>
<dbReference type="FunFam" id="2.60.120.1000:FF:000007">
    <property type="entry name" value="Collagen type V alpha 3 chain"/>
    <property type="match status" value="1"/>
</dbReference>
<keyword evidence="6" id="KW-1185">Reference proteome</keyword>
<reference evidence="5 6" key="1">
    <citation type="submission" date="2013-11" db="EMBL/GenBank/DDBJ databases">
        <title>Genome sequencing of Stegodyphus mimosarum.</title>
        <authorList>
            <person name="Bechsgaard J."/>
        </authorList>
    </citation>
    <scope>NUCLEOTIDE SEQUENCE [LARGE SCALE GENOMIC DNA]</scope>
</reference>
<sequence>MYANIYIMRKEIDVIKKPLGTRKNPARTCRDLYLGHPDFLDGWYWIDPNLGMADDAIHVFCNMTARGQTCVFPDKHTAMHPDVQWKKEDNEKAEVWFSSLRGGFKITYEEVGPIQLTFLRLLSQEAHQNFTYSCTNSIGWFNQQADNYDLSIRILGENGQEFSPRGVKPLVLLDGCKMKKEASKSIFEIRTTKMNRLPLVDFLPKDYGSTDQAFGFEVGPLCFS</sequence>
<protein>
    <submittedName>
        <fullName evidence="5">Collagen alpha-1(V) chain</fullName>
    </submittedName>
</protein>
<keyword evidence="3 5" id="KW-0176">Collagen</keyword>
<evidence type="ECO:0000256" key="3">
    <source>
        <dbReference type="ARBA" id="ARBA00023119"/>
    </source>
</evidence>
<dbReference type="SMART" id="SM00038">
    <property type="entry name" value="COLFI"/>
    <property type="match status" value="1"/>
</dbReference>
<evidence type="ECO:0000313" key="6">
    <source>
        <dbReference type="Proteomes" id="UP000054359"/>
    </source>
</evidence>
<dbReference type="Proteomes" id="UP000054359">
    <property type="component" value="Unassembled WGS sequence"/>
</dbReference>
<accession>A0A087UAC9</accession>
<dbReference type="PROSITE" id="PS51461">
    <property type="entry name" value="NC1_FIB"/>
    <property type="match status" value="1"/>
</dbReference>
<dbReference type="Gene3D" id="2.60.120.1000">
    <property type="match status" value="1"/>
</dbReference>
<feature type="non-terminal residue" evidence="5">
    <location>
        <position position="224"/>
    </location>
</feature>
<name>A0A087UAC9_STEMI</name>
<evidence type="ECO:0000313" key="5">
    <source>
        <dbReference type="EMBL" id="KFM74318.1"/>
    </source>
</evidence>
<dbReference type="GO" id="GO:0005201">
    <property type="term" value="F:extracellular matrix structural constituent"/>
    <property type="evidence" value="ECO:0007669"/>
    <property type="project" value="InterPro"/>
</dbReference>
<dbReference type="GO" id="GO:0005576">
    <property type="term" value="C:extracellular region"/>
    <property type="evidence" value="ECO:0007669"/>
    <property type="project" value="UniProtKB-SubCell"/>
</dbReference>
<dbReference type="Pfam" id="PF01410">
    <property type="entry name" value="COLFI"/>
    <property type="match status" value="1"/>
</dbReference>
<keyword evidence="2" id="KW-0964">Secreted</keyword>
<dbReference type="EMBL" id="KK118976">
    <property type="protein sequence ID" value="KFM74318.1"/>
    <property type="molecule type" value="Genomic_DNA"/>
</dbReference>
<dbReference type="GO" id="GO:0005581">
    <property type="term" value="C:collagen trimer"/>
    <property type="evidence" value="ECO:0007669"/>
    <property type="project" value="UniProtKB-KW"/>
</dbReference>
<evidence type="ECO:0000256" key="2">
    <source>
        <dbReference type="ARBA" id="ARBA00022525"/>
    </source>
</evidence>
<evidence type="ECO:0000259" key="4">
    <source>
        <dbReference type="PROSITE" id="PS51461"/>
    </source>
</evidence>
<dbReference type="AlphaFoldDB" id="A0A087UAC9"/>
<dbReference type="OMA" id="MINYSAG"/>
<dbReference type="OrthoDB" id="8939548at2759"/>
<proteinExistence type="predicted"/>
<feature type="domain" description="Fibrillar collagen NC1" evidence="4">
    <location>
        <begin position="1"/>
        <end position="224"/>
    </location>
</feature>
<dbReference type="InterPro" id="IPR000885">
    <property type="entry name" value="Fib_collagen_C"/>
</dbReference>